<reference evidence="4 5" key="1">
    <citation type="submission" date="2016-10" db="EMBL/GenBank/DDBJ databases">
        <authorList>
            <person name="de Groot N.N."/>
        </authorList>
    </citation>
    <scope>NUCLEOTIDE SEQUENCE [LARGE SCALE GENOMIC DNA]</scope>
    <source>
        <strain evidence="4 5">DSM 21741</strain>
    </source>
</reference>
<gene>
    <name evidence="4" type="ORF">SAMN04488543_1848</name>
</gene>
<evidence type="ECO:0000256" key="1">
    <source>
        <dbReference type="SAM" id="MobiDB-lite"/>
    </source>
</evidence>
<keyword evidence="2" id="KW-0732">Signal</keyword>
<dbReference type="STRING" id="546871.SAMN04488543_1848"/>
<dbReference type="OrthoDB" id="3729831at2"/>
<dbReference type="InterPro" id="IPR045155">
    <property type="entry name" value="Beta-lactam_cat"/>
</dbReference>
<dbReference type="Pfam" id="PF13354">
    <property type="entry name" value="Beta-lactamase2"/>
    <property type="match status" value="1"/>
</dbReference>
<feature type="region of interest" description="Disordered" evidence="1">
    <location>
        <begin position="26"/>
        <end position="92"/>
    </location>
</feature>
<dbReference type="Gene3D" id="3.40.710.10">
    <property type="entry name" value="DD-peptidase/beta-lactamase superfamily"/>
    <property type="match status" value="1"/>
</dbReference>
<evidence type="ECO:0000313" key="4">
    <source>
        <dbReference type="EMBL" id="SDS50101.1"/>
    </source>
</evidence>
<dbReference type="EMBL" id="LT629749">
    <property type="protein sequence ID" value="SDS50101.1"/>
    <property type="molecule type" value="Genomic_DNA"/>
</dbReference>
<accession>A0A1H1SQB0</accession>
<feature type="chain" id="PRO_5009260313" evidence="2">
    <location>
        <begin position="33"/>
        <end position="314"/>
    </location>
</feature>
<dbReference type="InterPro" id="IPR012338">
    <property type="entry name" value="Beta-lactam/transpept-like"/>
</dbReference>
<feature type="compositionally biased region" description="Low complexity" evidence="1">
    <location>
        <begin position="43"/>
        <end position="78"/>
    </location>
</feature>
<dbReference type="RefSeq" id="WP_091412273.1">
    <property type="nucleotide sequence ID" value="NZ_LT629749.1"/>
</dbReference>
<organism evidence="4 5">
    <name type="scientific">Friedmanniella luteola</name>
    <dbReference type="NCBI Taxonomy" id="546871"/>
    <lineage>
        <taxon>Bacteria</taxon>
        <taxon>Bacillati</taxon>
        <taxon>Actinomycetota</taxon>
        <taxon>Actinomycetes</taxon>
        <taxon>Propionibacteriales</taxon>
        <taxon>Nocardioidaceae</taxon>
        <taxon>Friedmanniella</taxon>
    </lineage>
</organism>
<dbReference type="PROSITE" id="PS51257">
    <property type="entry name" value="PROKAR_LIPOPROTEIN"/>
    <property type="match status" value="1"/>
</dbReference>
<feature type="compositionally biased region" description="Pro residues" evidence="1">
    <location>
        <begin position="28"/>
        <end position="39"/>
    </location>
</feature>
<dbReference type="SUPFAM" id="SSF56601">
    <property type="entry name" value="beta-lactamase/transpeptidase-like"/>
    <property type="match status" value="1"/>
</dbReference>
<sequence>MLTGLRRPVRGAAGLALAVALLSACGSPPAPVAGPPEPGVGPGAPATRATRSTPTPAPSPTARATPTARPTPTARTAPPARPSAAPPSWVGDRRDVVAFAPLDDPTDVTVEGRVTDAEAWSTSKVLVVAAFLDTVVDGDPDRLTAAQRRLVERALTRSDGVAAAALRAQLPGRPGRAMTAVLRAAGDRTTTAPDRYEGLMSWSAREQVRFMAALAAGEVVSPAASAYLLAQMRPVAAQAWGLGTVGASAYKGGWLRADRVTRQMGLLDGYAVAVLTDAVGPAVVQSDGDAAHVRQLDRLAAGLRERLAAERAER</sequence>
<protein>
    <submittedName>
        <fullName evidence="4">Beta-lactamase enzyme family protein</fullName>
    </submittedName>
</protein>
<dbReference type="GO" id="GO:0008800">
    <property type="term" value="F:beta-lactamase activity"/>
    <property type="evidence" value="ECO:0007669"/>
    <property type="project" value="InterPro"/>
</dbReference>
<feature type="domain" description="Beta-lactamase class A catalytic" evidence="3">
    <location>
        <begin position="148"/>
        <end position="234"/>
    </location>
</feature>
<name>A0A1H1SQB0_9ACTN</name>
<evidence type="ECO:0000313" key="5">
    <source>
        <dbReference type="Proteomes" id="UP000199092"/>
    </source>
</evidence>
<keyword evidence="5" id="KW-1185">Reference proteome</keyword>
<proteinExistence type="predicted"/>
<evidence type="ECO:0000259" key="3">
    <source>
        <dbReference type="Pfam" id="PF13354"/>
    </source>
</evidence>
<dbReference type="AlphaFoldDB" id="A0A1H1SQB0"/>
<evidence type="ECO:0000256" key="2">
    <source>
        <dbReference type="SAM" id="SignalP"/>
    </source>
</evidence>
<feature type="signal peptide" evidence="2">
    <location>
        <begin position="1"/>
        <end position="32"/>
    </location>
</feature>
<dbReference type="GO" id="GO:0030655">
    <property type="term" value="P:beta-lactam antibiotic catabolic process"/>
    <property type="evidence" value="ECO:0007669"/>
    <property type="project" value="InterPro"/>
</dbReference>
<dbReference type="Proteomes" id="UP000199092">
    <property type="component" value="Chromosome I"/>
</dbReference>